<keyword evidence="1" id="KW-0812">Transmembrane</keyword>
<sequence>MCIDRSNRSRLDLFFIAVRSRQSGLPSQAHESIATRGFTLIELVVTLMLIGILSAFGVSRFFDRATFDVAAIADQTRAMLRYGQKLAVAQRRAVYVRLTSSSMALCFDSGCSATMLVSAPGGANSGSASTRANCANNASWYCEGLPANLGYTLTPGPAPTSFAFDAQGKPYAGSDNLLIVDSTFVQLTVAVSAGGTSRTVTVVPETGYVY</sequence>
<keyword evidence="1" id="KW-0472">Membrane</keyword>
<keyword evidence="3" id="KW-1185">Reference proteome</keyword>
<protein>
    <submittedName>
        <fullName evidence="2">MSHA biogenesis protein MshC</fullName>
    </submittedName>
</protein>
<dbReference type="InterPro" id="IPR012902">
    <property type="entry name" value="N_methyl_site"/>
</dbReference>
<accession>A0A2G8SZU9</accession>
<dbReference type="Proteomes" id="UP000228593">
    <property type="component" value="Unassembled WGS sequence"/>
</dbReference>
<organism evidence="2 3">
    <name type="scientific">Massilia psychrophila</name>
    <dbReference type="NCBI Taxonomy" id="1603353"/>
    <lineage>
        <taxon>Bacteria</taxon>
        <taxon>Pseudomonadati</taxon>
        <taxon>Pseudomonadota</taxon>
        <taxon>Betaproteobacteria</taxon>
        <taxon>Burkholderiales</taxon>
        <taxon>Oxalobacteraceae</taxon>
        <taxon>Telluria group</taxon>
        <taxon>Massilia</taxon>
    </lineage>
</organism>
<dbReference type="Gene3D" id="3.30.700.10">
    <property type="entry name" value="Glycoprotein, Type 4 Pilin"/>
    <property type="match status" value="1"/>
</dbReference>
<dbReference type="AlphaFoldDB" id="A0A2G8SZU9"/>
<evidence type="ECO:0000313" key="2">
    <source>
        <dbReference type="EMBL" id="PIL38988.1"/>
    </source>
</evidence>
<dbReference type="Pfam" id="PF07963">
    <property type="entry name" value="N_methyl"/>
    <property type="match status" value="1"/>
</dbReference>
<dbReference type="NCBIfam" id="TIGR02532">
    <property type="entry name" value="IV_pilin_GFxxxE"/>
    <property type="match status" value="1"/>
</dbReference>
<gene>
    <name evidence="2" type="ORF">CR103_15010</name>
</gene>
<reference evidence="2 3" key="1">
    <citation type="submission" date="2017-10" db="EMBL/GenBank/DDBJ databases">
        <title>Massilia psychrophilum sp. nov., a novel purple-pigmented bacterium isolated from Tianshan glacier, Xinjiang Municipality, China.</title>
        <authorList>
            <person name="Wang H."/>
        </authorList>
    </citation>
    <scope>NUCLEOTIDE SEQUENCE [LARGE SCALE GENOMIC DNA]</scope>
    <source>
        <strain evidence="2 3">JCM 30813</strain>
    </source>
</reference>
<dbReference type="SUPFAM" id="SSF54523">
    <property type="entry name" value="Pili subunits"/>
    <property type="match status" value="1"/>
</dbReference>
<evidence type="ECO:0000313" key="3">
    <source>
        <dbReference type="Proteomes" id="UP000228593"/>
    </source>
</evidence>
<dbReference type="EMBL" id="PDOB01000025">
    <property type="protein sequence ID" value="PIL38988.1"/>
    <property type="molecule type" value="Genomic_DNA"/>
</dbReference>
<keyword evidence="1" id="KW-1133">Transmembrane helix</keyword>
<dbReference type="PROSITE" id="PS00409">
    <property type="entry name" value="PROKAR_NTER_METHYL"/>
    <property type="match status" value="1"/>
</dbReference>
<name>A0A2G8SZU9_9BURK</name>
<proteinExistence type="predicted"/>
<evidence type="ECO:0000256" key="1">
    <source>
        <dbReference type="SAM" id="Phobius"/>
    </source>
</evidence>
<dbReference type="OrthoDB" id="5786415at2"/>
<comment type="caution">
    <text evidence="2">The sequence shown here is derived from an EMBL/GenBank/DDBJ whole genome shotgun (WGS) entry which is preliminary data.</text>
</comment>
<feature type="transmembrane region" description="Helical" evidence="1">
    <location>
        <begin position="40"/>
        <end position="62"/>
    </location>
</feature>
<dbReference type="InterPro" id="IPR045584">
    <property type="entry name" value="Pilin-like"/>
</dbReference>